<evidence type="ECO:0000313" key="2">
    <source>
        <dbReference type="Proteomes" id="UP001558613"/>
    </source>
</evidence>
<accession>A0ABR3L9H4</accession>
<name>A0ABR3L9H4_9TELE</name>
<proteinExistence type="predicted"/>
<protein>
    <submittedName>
        <fullName evidence="1">Uncharacterized protein</fullName>
    </submittedName>
</protein>
<organism evidence="1 2">
    <name type="scientific">Cirrhinus molitorella</name>
    <name type="common">mud carp</name>
    <dbReference type="NCBI Taxonomy" id="172907"/>
    <lineage>
        <taxon>Eukaryota</taxon>
        <taxon>Metazoa</taxon>
        <taxon>Chordata</taxon>
        <taxon>Craniata</taxon>
        <taxon>Vertebrata</taxon>
        <taxon>Euteleostomi</taxon>
        <taxon>Actinopterygii</taxon>
        <taxon>Neopterygii</taxon>
        <taxon>Teleostei</taxon>
        <taxon>Ostariophysi</taxon>
        <taxon>Cypriniformes</taxon>
        <taxon>Cyprinidae</taxon>
        <taxon>Labeoninae</taxon>
        <taxon>Labeonini</taxon>
        <taxon>Cirrhinus</taxon>
    </lineage>
</organism>
<gene>
    <name evidence="1" type="ORF">QQF64_022373</name>
</gene>
<dbReference type="EMBL" id="JAYMGO010000024">
    <property type="protein sequence ID" value="KAL1249055.1"/>
    <property type="molecule type" value="Genomic_DNA"/>
</dbReference>
<keyword evidence="2" id="KW-1185">Reference proteome</keyword>
<dbReference type="Proteomes" id="UP001558613">
    <property type="component" value="Unassembled WGS sequence"/>
</dbReference>
<sequence>MGGIEKIIWSRCNITTIDWSDQGFGDRLKYLHKEPTLMLRYEEIVSNGPKRNEKIVVLHFYSSGLIYC</sequence>
<comment type="caution">
    <text evidence="1">The sequence shown here is derived from an EMBL/GenBank/DDBJ whole genome shotgun (WGS) entry which is preliminary data.</text>
</comment>
<reference evidence="1 2" key="1">
    <citation type="submission" date="2023-09" db="EMBL/GenBank/DDBJ databases">
        <authorList>
            <person name="Wang M."/>
        </authorList>
    </citation>
    <scope>NUCLEOTIDE SEQUENCE [LARGE SCALE GENOMIC DNA]</scope>
    <source>
        <strain evidence="1">GT-2023</strain>
        <tissue evidence="1">Liver</tissue>
    </source>
</reference>
<evidence type="ECO:0000313" key="1">
    <source>
        <dbReference type="EMBL" id="KAL1249055.1"/>
    </source>
</evidence>